<keyword evidence="3" id="KW-0732">Signal</keyword>
<proteinExistence type="inferred from homology"/>
<feature type="transmembrane region" description="Helical" evidence="4">
    <location>
        <begin position="20"/>
        <end position="38"/>
    </location>
</feature>
<dbReference type="AlphaFoldDB" id="A0A3B1BK67"/>
<organism evidence="5">
    <name type="scientific">hydrothermal vent metagenome</name>
    <dbReference type="NCBI Taxonomy" id="652676"/>
    <lineage>
        <taxon>unclassified sequences</taxon>
        <taxon>metagenomes</taxon>
        <taxon>ecological metagenomes</taxon>
    </lineage>
</organism>
<evidence type="ECO:0000256" key="2">
    <source>
        <dbReference type="ARBA" id="ARBA00010742"/>
    </source>
</evidence>
<dbReference type="PROSITE" id="PS51257">
    <property type="entry name" value="PROKAR_LIPOPROTEIN"/>
    <property type="match status" value="1"/>
</dbReference>
<evidence type="ECO:0000256" key="4">
    <source>
        <dbReference type="SAM" id="Phobius"/>
    </source>
</evidence>
<dbReference type="Pfam" id="PF13379">
    <property type="entry name" value="NMT1_2"/>
    <property type="match status" value="1"/>
</dbReference>
<sequence length="345" mass="38643">MWHKKFFSLELGVLPVRYLLWPIIWLAALGCAHYYLNFESTERVVVRMGYMPVITNFSAPILDYASVNTTGTRFKALKFASFAEMAEALRNRQIDAAFIIAPLAIVLRQQKSDVNIVLIGNRHESSFVTRSDLNINEFSQLEGRTIAVPMRFSGHNLSALGLVKQHNMEGKIKIVEMNPPDMAFALESGSLDAYYVGEPFAAKTLQTGKADLLFYVEDIQPGFICNLVIVNKSFIDQHPERVQLFVESAARAGMWVANNKPEAASIAAKYWNSDVGLIQYAMNTPENRIIYDQFIPKQDQIQEISNAMLEFGLSESSVIDGLIDDSFAISANLENIATIESIITE</sequence>
<protein>
    <submittedName>
        <fullName evidence="5">ABC-type nitrate/sulfonate/bicarbonate transport systems, periplasmic components</fullName>
    </submittedName>
</protein>
<dbReference type="PANTHER" id="PTHR30024:SF47">
    <property type="entry name" value="TAURINE-BINDING PERIPLASMIC PROTEIN"/>
    <property type="match status" value="1"/>
</dbReference>
<evidence type="ECO:0000313" key="5">
    <source>
        <dbReference type="EMBL" id="VAX11010.1"/>
    </source>
</evidence>
<comment type="similarity">
    <text evidence="2">Belongs to the bacterial solute-binding protein SsuA/TauA family.</text>
</comment>
<keyword evidence="4" id="KW-0812">Transmembrane</keyword>
<dbReference type="SUPFAM" id="SSF53850">
    <property type="entry name" value="Periplasmic binding protein-like II"/>
    <property type="match status" value="1"/>
</dbReference>
<evidence type="ECO:0000256" key="1">
    <source>
        <dbReference type="ARBA" id="ARBA00004418"/>
    </source>
</evidence>
<reference evidence="5" key="1">
    <citation type="submission" date="2018-06" db="EMBL/GenBank/DDBJ databases">
        <authorList>
            <person name="Zhirakovskaya E."/>
        </authorList>
    </citation>
    <scope>NUCLEOTIDE SEQUENCE</scope>
</reference>
<evidence type="ECO:0000256" key="3">
    <source>
        <dbReference type="ARBA" id="ARBA00022729"/>
    </source>
</evidence>
<dbReference type="Gene3D" id="3.40.190.10">
    <property type="entry name" value="Periplasmic binding protein-like II"/>
    <property type="match status" value="2"/>
</dbReference>
<dbReference type="EMBL" id="UOFX01000080">
    <property type="protein sequence ID" value="VAX11010.1"/>
    <property type="molecule type" value="Genomic_DNA"/>
</dbReference>
<name>A0A3B1BK67_9ZZZZ</name>
<accession>A0A3B1BK67</accession>
<comment type="subcellular location">
    <subcellularLocation>
        <location evidence="1">Periplasm</location>
    </subcellularLocation>
</comment>
<keyword evidence="4" id="KW-0472">Membrane</keyword>
<dbReference type="PANTHER" id="PTHR30024">
    <property type="entry name" value="ALIPHATIC SULFONATES-BINDING PROTEIN-RELATED"/>
    <property type="match status" value="1"/>
</dbReference>
<keyword evidence="4" id="KW-1133">Transmembrane helix</keyword>
<gene>
    <name evidence="5" type="ORF">MNBD_GAMMA26-1835</name>
</gene>
<dbReference type="GO" id="GO:0042597">
    <property type="term" value="C:periplasmic space"/>
    <property type="evidence" value="ECO:0007669"/>
    <property type="project" value="UniProtKB-SubCell"/>
</dbReference>